<dbReference type="Proteomes" id="UP000033451">
    <property type="component" value="Unassembled WGS sequence"/>
</dbReference>
<dbReference type="EMBL" id="JYIY01000056">
    <property type="protein sequence ID" value="KJL39418.1"/>
    <property type="molecule type" value="Genomic_DNA"/>
</dbReference>
<dbReference type="STRING" id="400772.RR49_00489"/>
<dbReference type="PATRIC" id="fig|400772.4.peg.520"/>
<evidence type="ECO:0000313" key="2">
    <source>
        <dbReference type="EMBL" id="KJL39418.1"/>
    </source>
</evidence>
<sequence>MTFLPDGLYAQIEANMPIACVDFVPVERAEGRISRVGLILRESPHGRVWCHLGGRVRRGETLRAALERHSLETIGLELDVSVNPQPDAVFEWFPSSIAPADGTVFGDDPRKHAIGLAYVLGMPFEGASPRGEALDFASFDPTNLPADLWPGCRELFTRLGITERAGN</sequence>
<evidence type="ECO:0000313" key="1">
    <source>
        <dbReference type="EMBL" id="HAN24115.1"/>
    </source>
</evidence>
<dbReference type="SUPFAM" id="SSF55811">
    <property type="entry name" value="Nudix"/>
    <property type="match status" value="1"/>
</dbReference>
<protein>
    <submittedName>
        <fullName evidence="1">DUF4916 domain-containing protein</fullName>
    </submittedName>
</protein>
<name>A0A0F0M2K4_9MICO</name>
<dbReference type="Gene3D" id="3.90.79.10">
    <property type="entry name" value="Nucleoside Triphosphate Pyrophosphohydrolase"/>
    <property type="match status" value="1"/>
</dbReference>
<evidence type="ECO:0000313" key="3">
    <source>
        <dbReference type="Proteomes" id="UP000033451"/>
    </source>
</evidence>
<proteinExistence type="predicted"/>
<comment type="caution">
    <text evidence="2">The sequence shown here is derived from an EMBL/GenBank/DDBJ whole genome shotgun (WGS) entry which is preliminary data.</text>
</comment>
<evidence type="ECO:0000313" key="4">
    <source>
        <dbReference type="Proteomes" id="UP000257479"/>
    </source>
</evidence>
<organism evidence="2 3">
    <name type="scientific">Microbacterium ginsengisoli</name>
    <dbReference type="NCBI Taxonomy" id="400772"/>
    <lineage>
        <taxon>Bacteria</taxon>
        <taxon>Bacillati</taxon>
        <taxon>Actinomycetota</taxon>
        <taxon>Actinomycetes</taxon>
        <taxon>Micrococcales</taxon>
        <taxon>Microbacteriaceae</taxon>
        <taxon>Microbacterium</taxon>
    </lineage>
</organism>
<dbReference type="Proteomes" id="UP000257479">
    <property type="component" value="Unassembled WGS sequence"/>
</dbReference>
<dbReference type="AlphaFoldDB" id="A0A0F0M2K4"/>
<dbReference type="InterPro" id="IPR015797">
    <property type="entry name" value="NUDIX_hydrolase-like_dom_sf"/>
</dbReference>
<dbReference type="InterPro" id="IPR032582">
    <property type="entry name" value="DUF4916"/>
</dbReference>
<dbReference type="EMBL" id="DMNG01000104">
    <property type="protein sequence ID" value="HAN24115.1"/>
    <property type="molecule type" value="Genomic_DNA"/>
</dbReference>
<accession>A0A0F0M2K4</accession>
<reference evidence="1 4" key="2">
    <citation type="journal article" date="2018" name="Nat. Biotechnol.">
        <title>A standardized bacterial taxonomy based on genome phylogeny substantially revises the tree of life.</title>
        <authorList>
            <person name="Parks D.H."/>
            <person name="Chuvochina M."/>
            <person name="Waite D.W."/>
            <person name="Rinke C."/>
            <person name="Skarshewski A."/>
            <person name="Chaumeil P.A."/>
            <person name="Hugenholtz P."/>
        </authorList>
    </citation>
    <scope>NUCLEOTIDE SEQUENCE [LARGE SCALE GENOMIC DNA]</scope>
    <source>
        <strain evidence="1">UBA9152</strain>
    </source>
</reference>
<gene>
    <name evidence="1" type="ORF">DCP95_06020</name>
    <name evidence="2" type="ORF">RR49_00489</name>
</gene>
<keyword evidence="3" id="KW-1185">Reference proteome</keyword>
<reference evidence="2 3" key="1">
    <citation type="submission" date="2015-02" db="EMBL/GenBank/DDBJ databases">
        <title>Draft genome sequences of ten Microbacterium spp. with emphasis on heavy metal contaminated environments.</title>
        <authorList>
            <person name="Corretto E."/>
        </authorList>
    </citation>
    <scope>NUCLEOTIDE SEQUENCE [LARGE SCALE GENOMIC DNA]</scope>
    <source>
        <strain evidence="2 3">DSM 18659</strain>
    </source>
</reference>
<dbReference type="Pfam" id="PF16262">
    <property type="entry name" value="DUF4916"/>
    <property type="match status" value="1"/>
</dbReference>